<accession>A0A9Q8WCU5</accession>
<name>A0A9Q8WCU5_9PEZI</name>
<reference evidence="2" key="1">
    <citation type="journal article" date="2021" name="Mol. Plant Microbe Interact.">
        <title>Complete Genome Sequence of the Plant-Pathogenic Fungus Colletotrichum lupini.</title>
        <authorList>
            <person name="Baroncelli R."/>
            <person name="Pensec F."/>
            <person name="Da Lio D."/>
            <person name="Boufleur T."/>
            <person name="Vicente I."/>
            <person name="Sarrocco S."/>
            <person name="Picot A."/>
            <person name="Baraldi E."/>
            <person name="Sukno S."/>
            <person name="Thon M."/>
            <person name="Le Floch G."/>
        </authorList>
    </citation>
    <scope>NUCLEOTIDE SEQUENCE</scope>
    <source>
        <strain evidence="2">IMI 504893</strain>
    </source>
</reference>
<dbReference type="AlphaFoldDB" id="A0A9Q8WCU5"/>
<evidence type="ECO:0000256" key="1">
    <source>
        <dbReference type="SAM" id="MobiDB-lite"/>
    </source>
</evidence>
<dbReference type="GeneID" id="73338544"/>
<feature type="compositionally biased region" description="Polar residues" evidence="1">
    <location>
        <begin position="22"/>
        <end position="35"/>
    </location>
</feature>
<sequence length="35" mass="3985">MGLAETSETSEASESQRRSSSFRQQHFQPASNRQE</sequence>
<evidence type="ECO:0000313" key="3">
    <source>
        <dbReference type="Proteomes" id="UP000830671"/>
    </source>
</evidence>
<feature type="compositionally biased region" description="Low complexity" evidence="1">
    <location>
        <begin position="1"/>
        <end position="21"/>
    </location>
</feature>
<proteinExistence type="predicted"/>
<keyword evidence="3" id="KW-1185">Reference proteome</keyword>
<dbReference type="Proteomes" id="UP000830671">
    <property type="component" value="Chromosome 2"/>
</dbReference>
<feature type="region of interest" description="Disordered" evidence="1">
    <location>
        <begin position="1"/>
        <end position="35"/>
    </location>
</feature>
<gene>
    <name evidence="2" type="ORF">CLUP02_04522</name>
</gene>
<dbReference type="RefSeq" id="XP_049140677.1">
    <property type="nucleotide sequence ID" value="XM_049283534.1"/>
</dbReference>
<evidence type="ECO:0000313" key="2">
    <source>
        <dbReference type="EMBL" id="UQC79043.1"/>
    </source>
</evidence>
<dbReference type="EMBL" id="CP019474">
    <property type="protein sequence ID" value="UQC79043.1"/>
    <property type="molecule type" value="Genomic_DNA"/>
</dbReference>
<protein>
    <submittedName>
        <fullName evidence="2">Uncharacterized protein</fullName>
    </submittedName>
</protein>
<dbReference type="KEGG" id="clup:CLUP02_04522"/>
<organism evidence="2 3">
    <name type="scientific">Colletotrichum lupini</name>
    <dbReference type="NCBI Taxonomy" id="145971"/>
    <lineage>
        <taxon>Eukaryota</taxon>
        <taxon>Fungi</taxon>
        <taxon>Dikarya</taxon>
        <taxon>Ascomycota</taxon>
        <taxon>Pezizomycotina</taxon>
        <taxon>Sordariomycetes</taxon>
        <taxon>Hypocreomycetidae</taxon>
        <taxon>Glomerellales</taxon>
        <taxon>Glomerellaceae</taxon>
        <taxon>Colletotrichum</taxon>
        <taxon>Colletotrichum acutatum species complex</taxon>
    </lineage>
</organism>